<keyword evidence="6 9" id="KW-0238">DNA-binding</keyword>
<evidence type="ECO:0000256" key="6">
    <source>
        <dbReference type="ARBA" id="ARBA00023125"/>
    </source>
</evidence>
<reference evidence="12 14" key="1">
    <citation type="submission" date="2015-11" db="EMBL/GenBank/DDBJ databases">
        <title>Description and complete genome sequence of a novel strain predominating in hypersaline microbial mats and representing a new family of the Bacteriodetes phylum.</title>
        <authorList>
            <person name="Spring S."/>
            <person name="Bunk B."/>
            <person name="Sproer C."/>
            <person name="Klenk H.-P."/>
        </authorList>
    </citation>
    <scope>NUCLEOTIDE SEQUENCE [LARGE SCALE GENOMIC DNA]</scope>
    <source>
        <strain evidence="12 14">L21-Spi-D4</strain>
    </source>
</reference>
<dbReference type="GO" id="GO:0003677">
    <property type="term" value="F:DNA binding"/>
    <property type="evidence" value="ECO:0007669"/>
    <property type="project" value="UniProtKB-UniRule"/>
</dbReference>
<dbReference type="STRING" id="1307839.L21SP5_00092"/>
<keyword evidence="14" id="KW-1185">Reference proteome</keyword>
<dbReference type="AlphaFoldDB" id="A0A0S2HUX0"/>
<dbReference type="PANTHER" id="PTHR30349:SF77">
    <property type="entry name" value="TYROSINE RECOMBINASE XERC"/>
    <property type="match status" value="1"/>
</dbReference>
<evidence type="ECO:0000259" key="11">
    <source>
        <dbReference type="PROSITE" id="PS51900"/>
    </source>
</evidence>
<organism evidence="12 14">
    <name type="scientific">Salinivirga cyanobacteriivorans</name>
    <dbReference type="NCBI Taxonomy" id="1307839"/>
    <lineage>
        <taxon>Bacteria</taxon>
        <taxon>Pseudomonadati</taxon>
        <taxon>Bacteroidota</taxon>
        <taxon>Bacteroidia</taxon>
        <taxon>Bacteroidales</taxon>
        <taxon>Salinivirgaceae</taxon>
        <taxon>Salinivirga</taxon>
    </lineage>
</organism>
<dbReference type="GO" id="GO:0007059">
    <property type="term" value="P:chromosome segregation"/>
    <property type="evidence" value="ECO:0007669"/>
    <property type="project" value="UniProtKB-KW"/>
</dbReference>
<keyword evidence="8" id="KW-0131">Cell cycle</keyword>
<dbReference type="Gene3D" id="1.10.150.130">
    <property type="match status" value="1"/>
</dbReference>
<dbReference type="PROSITE" id="PS51900">
    <property type="entry name" value="CB"/>
    <property type="match status" value="1"/>
</dbReference>
<evidence type="ECO:0000313" key="14">
    <source>
        <dbReference type="Proteomes" id="UP000064893"/>
    </source>
</evidence>
<evidence type="ECO:0000259" key="10">
    <source>
        <dbReference type="PROSITE" id="PS51898"/>
    </source>
</evidence>
<evidence type="ECO:0000256" key="7">
    <source>
        <dbReference type="ARBA" id="ARBA00023172"/>
    </source>
</evidence>
<evidence type="ECO:0000256" key="4">
    <source>
        <dbReference type="ARBA" id="ARBA00022829"/>
    </source>
</evidence>
<dbReference type="Pfam" id="PF00589">
    <property type="entry name" value="Phage_integrase"/>
    <property type="match status" value="1"/>
</dbReference>
<comment type="subcellular location">
    <subcellularLocation>
        <location evidence="1">Cytoplasm</location>
    </subcellularLocation>
</comment>
<keyword evidence="4" id="KW-0159">Chromosome partition</keyword>
<sequence length="308" mass="35813">MFQKSVNREIKSKQFVFISENFRRWLETLNYNPHTVKLGYWNTKEFLSFLEQNQTRHLRNFKAGQIKSYLEYLQHRPNCNRSGSLSAGYINKHITTLRLLSKFLQLTGTANIAIKPELLKTCETATYLSKAEIKALYKAAKDQDNLYSQRDTAMLGIYYGCGLRASEGAALNISDLLFEKDLLYVRQGKGYRQRYVPMNKQVKSGLQEYIFNQRDELLNGQKNEALLLGRRGTRWSQQGMYNRLQLLKNQTSDEKLKQKTFGLHILRHSIATHLLQEGMRLENIALFLGHKSIESTQKYTHLVNGSIF</sequence>
<name>A0A0S2HUX0_9BACT</name>
<dbReference type="KEGG" id="blq:L21SP5_00092"/>
<accession>A0A0S2HUX0</accession>
<dbReference type="GO" id="GO:0006310">
    <property type="term" value="P:DNA recombination"/>
    <property type="evidence" value="ECO:0007669"/>
    <property type="project" value="UniProtKB-KW"/>
</dbReference>
<evidence type="ECO:0000256" key="5">
    <source>
        <dbReference type="ARBA" id="ARBA00022908"/>
    </source>
</evidence>
<evidence type="ECO:0000256" key="9">
    <source>
        <dbReference type="PROSITE-ProRule" id="PRU01248"/>
    </source>
</evidence>
<keyword evidence="3" id="KW-0132">Cell division</keyword>
<feature type="domain" description="Tyr recombinase" evidence="10">
    <location>
        <begin position="123"/>
        <end position="308"/>
    </location>
</feature>
<dbReference type="Proteomes" id="UP000064893">
    <property type="component" value="Chromosome"/>
</dbReference>
<protein>
    <submittedName>
        <fullName evidence="12">Tyrosine recombinase XerD</fullName>
    </submittedName>
</protein>
<dbReference type="InterPro" id="IPR002104">
    <property type="entry name" value="Integrase_catalytic"/>
</dbReference>
<dbReference type="GO" id="GO:0051301">
    <property type="term" value="P:cell division"/>
    <property type="evidence" value="ECO:0007669"/>
    <property type="project" value="UniProtKB-KW"/>
</dbReference>
<keyword evidence="5" id="KW-0229">DNA integration</keyword>
<dbReference type="Gene3D" id="1.10.443.10">
    <property type="entry name" value="Intergrase catalytic core"/>
    <property type="match status" value="1"/>
</dbReference>
<feature type="domain" description="Core-binding (CB)" evidence="11">
    <location>
        <begin position="16"/>
        <end position="105"/>
    </location>
</feature>
<dbReference type="EMBL" id="CP013118">
    <property type="protein sequence ID" value="ALO13787.1"/>
    <property type="molecule type" value="Genomic_DNA"/>
</dbReference>
<dbReference type="EMBL" id="CP013118">
    <property type="protein sequence ID" value="ALO13774.1"/>
    <property type="molecule type" value="Genomic_DNA"/>
</dbReference>
<dbReference type="InterPro" id="IPR011010">
    <property type="entry name" value="DNA_brk_join_enz"/>
</dbReference>
<keyword evidence="2" id="KW-0963">Cytoplasm</keyword>
<dbReference type="InterPro" id="IPR013762">
    <property type="entry name" value="Integrase-like_cat_sf"/>
</dbReference>
<keyword evidence="7" id="KW-0233">DNA recombination</keyword>
<evidence type="ECO:0000313" key="12">
    <source>
        <dbReference type="EMBL" id="ALO13774.1"/>
    </source>
</evidence>
<evidence type="ECO:0000256" key="2">
    <source>
        <dbReference type="ARBA" id="ARBA00022490"/>
    </source>
</evidence>
<evidence type="ECO:0000256" key="8">
    <source>
        <dbReference type="ARBA" id="ARBA00023306"/>
    </source>
</evidence>
<gene>
    <name evidence="12" type="primary">xerD_2</name>
    <name evidence="13" type="synonym">xerD_4</name>
    <name evidence="12" type="ORF">L21SP5_00092</name>
    <name evidence="13" type="ORF">L21SP5_00105</name>
</gene>
<dbReference type="InterPro" id="IPR050090">
    <property type="entry name" value="Tyrosine_recombinase_XerCD"/>
</dbReference>
<evidence type="ECO:0000313" key="13">
    <source>
        <dbReference type="EMBL" id="ALO13787.1"/>
    </source>
</evidence>
<evidence type="ECO:0000256" key="3">
    <source>
        <dbReference type="ARBA" id="ARBA00022618"/>
    </source>
</evidence>
<dbReference type="InterPro" id="IPR010998">
    <property type="entry name" value="Integrase_recombinase_N"/>
</dbReference>
<evidence type="ECO:0000256" key="1">
    <source>
        <dbReference type="ARBA" id="ARBA00004496"/>
    </source>
</evidence>
<proteinExistence type="predicted"/>
<dbReference type="GO" id="GO:0005737">
    <property type="term" value="C:cytoplasm"/>
    <property type="evidence" value="ECO:0007669"/>
    <property type="project" value="UniProtKB-SubCell"/>
</dbReference>
<dbReference type="GO" id="GO:0015074">
    <property type="term" value="P:DNA integration"/>
    <property type="evidence" value="ECO:0007669"/>
    <property type="project" value="UniProtKB-KW"/>
</dbReference>
<dbReference type="PANTHER" id="PTHR30349">
    <property type="entry name" value="PHAGE INTEGRASE-RELATED"/>
    <property type="match status" value="1"/>
</dbReference>
<dbReference type="InterPro" id="IPR044068">
    <property type="entry name" value="CB"/>
</dbReference>
<dbReference type="SUPFAM" id="SSF56349">
    <property type="entry name" value="DNA breaking-rejoining enzymes"/>
    <property type="match status" value="1"/>
</dbReference>
<dbReference type="KEGG" id="blq:L21SP5_00105"/>
<dbReference type="PATRIC" id="fig|1307839.3.peg.108"/>
<dbReference type="PROSITE" id="PS51898">
    <property type="entry name" value="TYR_RECOMBINASE"/>
    <property type="match status" value="1"/>
</dbReference>